<evidence type="ECO:0000313" key="2">
    <source>
        <dbReference type="EMBL" id="KKK63625.1"/>
    </source>
</evidence>
<evidence type="ECO:0000256" key="1">
    <source>
        <dbReference type="SAM" id="MobiDB-lite"/>
    </source>
</evidence>
<name>A0A0F8XR07_9ZZZZ</name>
<feature type="compositionally biased region" description="Basic and acidic residues" evidence="1">
    <location>
        <begin position="16"/>
        <end position="26"/>
    </location>
</feature>
<dbReference type="EMBL" id="LAZR01061417">
    <property type="protein sequence ID" value="KKK63625.1"/>
    <property type="molecule type" value="Genomic_DNA"/>
</dbReference>
<feature type="non-terminal residue" evidence="2">
    <location>
        <position position="1"/>
    </location>
</feature>
<feature type="region of interest" description="Disordered" evidence="1">
    <location>
        <begin position="1"/>
        <end position="26"/>
    </location>
</feature>
<protein>
    <submittedName>
        <fullName evidence="2">Uncharacterized protein</fullName>
    </submittedName>
</protein>
<accession>A0A0F8XR07</accession>
<sequence length="26" mass="3261">KVLKRQKESYHKKKEIKKDGKNRVEY</sequence>
<gene>
    <name evidence="2" type="ORF">LCGC14_2992410</name>
</gene>
<organism evidence="2">
    <name type="scientific">marine sediment metagenome</name>
    <dbReference type="NCBI Taxonomy" id="412755"/>
    <lineage>
        <taxon>unclassified sequences</taxon>
        <taxon>metagenomes</taxon>
        <taxon>ecological metagenomes</taxon>
    </lineage>
</organism>
<reference evidence="2" key="1">
    <citation type="journal article" date="2015" name="Nature">
        <title>Complex archaea that bridge the gap between prokaryotes and eukaryotes.</title>
        <authorList>
            <person name="Spang A."/>
            <person name="Saw J.H."/>
            <person name="Jorgensen S.L."/>
            <person name="Zaremba-Niedzwiedzka K."/>
            <person name="Martijn J."/>
            <person name="Lind A.E."/>
            <person name="van Eijk R."/>
            <person name="Schleper C."/>
            <person name="Guy L."/>
            <person name="Ettema T.J."/>
        </authorList>
    </citation>
    <scope>NUCLEOTIDE SEQUENCE</scope>
</reference>
<dbReference type="AlphaFoldDB" id="A0A0F8XR07"/>
<comment type="caution">
    <text evidence="2">The sequence shown here is derived from an EMBL/GenBank/DDBJ whole genome shotgun (WGS) entry which is preliminary data.</text>
</comment>
<proteinExistence type="predicted"/>